<dbReference type="KEGG" id="ccal:108627339"/>
<name>A0AAJ7S4P8_9HYME</name>
<dbReference type="AlphaFoldDB" id="A0AAJ7S4P8"/>
<dbReference type="SUPFAM" id="SSF52540">
    <property type="entry name" value="P-loop containing nucleoside triphosphate hydrolases"/>
    <property type="match status" value="1"/>
</dbReference>
<dbReference type="InterPro" id="IPR027417">
    <property type="entry name" value="P-loop_NTPase"/>
</dbReference>
<keyword evidence="2" id="KW-0808">Transferase</keyword>
<sequence length="244" mass="29171">MELAPPKFELLDEETTKKNLELFKGERTGWVLVGPKKWCFPYKYTEEGEGYYNFKARPDDTWVLSYPRSGKYTFELYYVAVSWYYLNKAIKTQGYVGDFETFWHLFENNLVPWSPYWEHLKEAWAQRNHPNVLFMFYEDMKHDFPKAMKQVAKFLGKSYTEEQLKKLAEYLDIKNFRDNPMVNSTELKECGVIESGVFVRKGQSGGWKDMFSPELNARANEWIKENMKKTDIRFPYFDIFNDSN</sequence>
<evidence type="ECO:0000256" key="2">
    <source>
        <dbReference type="ARBA" id="ARBA00022679"/>
    </source>
</evidence>
<dbReference type="Pfam" id="PF00685">
    <property type="entry name" value="Sulfotransfer_1"/>
    <property type="match status" value="1"/>
</dbReference>
<evidence type="ECO:0000259" key="3">
    <source>
        <dbReference type="Pfam" id="PF00685"/>
    </source>
</evidence>
<comment type="similarity">
    <text evidence="1">Belongs to the sulfotransferase 1 family.</text>
</comment>
<dbReference type="GO" id="GO:0008146">
    <property type="term" value="F:sulfotransferase activity"/>
    <property type="evidence" value="ECO:0007669"/>
    <property type="project" value="InterPro"/>
</dbReference>
<evidence type="ECO:0000313" key="4">
    <source>
        <dbReference type="Proteomes" id="UP000694925"/>
    </source>
</evidence>
<dbReference type="InterPro" id="IPR000863">
    <property type="entry name" value="Sulfotransferase_dom"/>
</dbReference>
<evidence type="ECO:0000313" key="5">
    <source>
        <dbReference type="RefSeq" id="XP_026671339.1"/>
    </source>
</evidence>
<dbReference type="PANTHER" id="PTHR11783">
    <property type="entry name" value="SULFOTRANSFERASE SULT"/>
    <property type="match status" value="1"/>
</dbReference>
<protein>
    <submittedName>
        <fullName evidence="5">Estrogen sulfotransferase-like</fullName>
    </submittedName>
</protein>
<evidence type="ECO:0000256" key="1">
    <source>
        <dbReference type="ARBA" id="ARBA00005771"/>
    </source>
</evidence>
<organism evidence="4 5">
    <name type="scientific">Ceratina calcarata</name>
    <dbReference type="NCBI Taxonomy" id="156304"/>
    <lineage>
        <taxon>Eukaryota</taxon>
        <taxon>Metazoa</taxon>
        <taxon>Ecdysozoa</taxon>
        <taxon>Arthropoda</taxon>
        <taxon>Hexapoda</taxon>
        <taxon>Insecta</taxon>
        <taxon>Pterygota</taxon>
        <taxon>Neoptera</taxon>
        <taxon>Endopterygota</taxon>
        <taxon>Hymenoptera</taxon>
        <taxon>Apocrita</taxon>
        <taxon>Aculeata</taxon>
        <taxon>Apoidea</taxon>
        <taxon>Anthophila</taxon>
        <taxon>Apidae</taxon>
        <taxon>Ceratina</taxon>
        <taxon>Zadontomerus</taxon>
    </lineage>
</organism>
<dbReference type="RefSeq" id="XP_026671339.1">
    <property type="nucleotide sequence ID" value="XM_026815538.1"/>
</dbReference>
<dbReference type="Proteomes" id="UP000694925">
    <property type="component" value="Unplaced"/>
</dbReference>
<reference evidence="5" key="1">
    <citation type="submission" date="2025-08" db="UniProtKB">
        <authorList>
            <consortium name="RefSeq"/>
        </authorList>
    </citation>
    <scope>IDENTIFICATION</scope>
    <source>
        <tissue evidence="5">Whole body</tissue>
    </source>
</reference>
<feature type="domain" description="Sulfotransferase" evidence="3">
    <location>
        <begin position="79"/>
        <end position="230"/>
    </location>
</feature>
<gene>
    <name evidence="5" type="primary">LOC108627339</name>
</gene>
<dbReference type="GeneID" id="108627339"/>
<accession>A0AAJ7S4P8</accession>
<dbReference type="Gene3D" id="3.40.50.300">
    <property type="entry name" value="P-loop containing nucleotide triphosphate hydrolases"/>
    <property type="match status" value="2"/>
</dbReference>
<keyword evidence="4" id="KW-1185">Reference proteome</keyword>
<proteinExistence type="inferred from homology"/>